<dbReference type="GeneID" id="19138254"/>
<dbReference type="KEGG" id="bsc:COCSADRAFT_353736"/>
<dbReference type="EMBL" id="KB445640">
    <property type="protein sequence ID" value="EMD66437.1"/>
    <property type="molecule type" value="Genomic_DNA"/>
</dbReference>
<proteinExistence type="predicted"/>
<dbReference type="AlphaFoldDB" id="M2TC86"/>
<reference evidence="2 3" key="1">
    <citation type="journal article" date="2012" name="PLoS Pathog.">
        <title>Diverse lifestyles and strategies of plant pathogenesis encoded in the genomes of eighteen Dothideomycetes fungi.</title>
        <authorList>
            <person name="Ohm R.A."/>
            <person name="Feau N."/>
            <person name="Henrissat B."/>
            <person name="Schoch C.L."/>
            <person name="Horwitz B.A."/>
            <person name="Barry K.W."/>
            <person name="Condon B.J."/>
            <person name="Copeland A.C."/>
            <person name="Dhillon B."/>
            <person name="Glaser F."/>
            <person name="Hesse C.N."/>
            <person name="Kosti I."/>
            <person name="LaButti K."/>
            <person name="Lindquist E.A."/>
            <person name="Lucas S."/>
            <person name="Salamov A.A."/>
            <person name="Bradshaw R.E."/>
            <person name="Ciuffetti L."/>
            <person name="Hamelin R.C."/>
            <person name="Kema G.H.J."/>
            <person name="Lawrence C."/>
            <person name="Scott J.A."/>
            <person name="Spatafora J.W."/>
            <person name="Turgeon B.G."/>
            <person name="de Wit P.J.G.M."/>
            <person name="Zhong S."/>
            <person name="Goodwin S.B."/>
            <person name="Grigoriev I.V."/>
        </authorList>
    </citation>
    <scope>NUCLEOTIDE SEQUENCE [LARGE SCALE GENOMIC DNA]</scope>
    <source>
        <strain evidence="3">ND90Pr / ATCC 201652</strain>
    </source>
</reference>
<feature type="non-terminal residue" evidence="2">
    <location>
        <position position="1"/>
    </location>
</feature>
<reference evidence="3" key="2">
    <citation type="journal article" date="2013" name="PLoS Genet.">
        <title>Comparative genome structure, secondary metabolite, and effector coding capacity across Cochliobolus pathogens.</title>
        <authorList>
            <person name="Condon B.J."/>
            <person name="Leng Y."/>
            <person name="Wu D."/>
            <person name="Bushley K.E."/>
            <person name="Ohm R.A."/>
            <person name="Otillar R."/>
            <person name="Martin J."/>
            <person name="Schackwitz W."/>
            <person name="Grimwood J."/>
            <person name="MohdZainudin N."/>
            <person name="Xue C."/>
            <person name="Wang R."/>
            <person name="Manning V.A."/>
            <person name="Dhillon B."/>
            <person name="Tu Z.J."/>
            <person name="Steffenson B.J."/>
            <person name="Salamov A."/>
            <person name="Sun H."/>
            <person name="Lowry S."/>
            <person name="LaButti K."/>
            <person name="Han J."/>
            <person name="Copeland A."/>
            <person name="Lindquist E."/>
            <person name="Barry K."/>
            <person name="Schmutz J."/>
            <person name="Baker S.E."/>
            <person name="Ciuffetti L.M."/>
            <person name="Grigoriev I.V."/>
            <person name="Zhong S."/>
            <person name="Turgeon B.G."/>
        </authorList>
    </citation>
    <scope>NUCLEOTIDE SEQUENCE [LARGE SCALE GENOMIC DNA]</scope>
    <source>
        <strain evidence="3">ND90Pr / ATCC 201652</strain>
    </source>
</reference>
<evidence type="ECO:0000313" key="3">
    <source>
        <dbReference type="Proteomes" id="UP000016934"/>
    </source>
</evidence>
<organism evidence="2 3">
    <name type="scientific">Cochliobolus sativus (strain ND90Pr / ATCC 201652)</name>
    <name type="common">Common root rot and spot blotch fungus</name>
    <name type="synonym">Bipolaris sorokiniana</name>
    <dbReference type="NCBI Taxonomy" id="665912"/>
    <lineage>
        <taxon>Eukaryota</taxon>
        <taxon>Fungi</taxon>
        <taxon>Dikarya</taxon>
        <taxon>Ascomycota</taxon>
        <taxon>Pezizomycotina</taxon>
        <taxon>Dothideomycetes</taxon>
        <taxon>Pleosporomycetidae</taxon>
        <taxon>Pleosporales</taxon>
        <taxon>Pleosporineae</taxon>
        <taxon>Pleosporaceae</taxon>
        <taxon>Bipolaris</taxon>
    </lineage>
</organism>
<evidence type="ECO:0000256" key="1">
    <source>
        <dbReference type="SAM" id="MobiDB-lite"/>
    </source>
</evidence>
<evidence type="ECO:0000313" key="2">
    <source>
        <dbReference type="EMBL" id="EMD66437.1"/>
    </source>
</evidence>
<accession>M2TC86</accession>
<dbReference type="RefSeq" id="XP_007697930.1">
    <property type="nucleotide sequence ID" value="XM_007699740.1"/>
</dbReference>
<name>M2TC86_COCSN</name>
<keyword evidence="3" id="KW-1185">Reference proteome</keyword>
<feature type="region of interest" description="Disordered" evidence="1">
    <location>
        <begin position="1"/>
        <end position="23"/>
    </location>
</feature>
<protein>
    <submittedName>
        <fullName evidence="2">Uncharacterized protein</fullName>
    </submittedName>
</protein>
<sequence>IPKVQKPYTPHTQTLTKQKRAHTAQAEEKSLKIDFRYKRYKEKKLYYFVKTSSGRYTRCISVSAKCSLFISKKE</sequence>
<dbReference type="Proteomes" id="UP000016934">
    <property type="component" value="Unassembled WGS sequence"/>
</dbReference>
<gene>
    <name evidence="2" type="ORF">COCSADRAFT_353736</name>
</gene>
<dbReference type="HOGENOM" id="CLU_200841_0_0_1"/>